<feature type="transmembrane region" description="Helical" evidence="1">
    <location>
        <begin position="112"/>
        <end position="129"/>
    </location>
</feature>
<keyword evidence="1" id="KW-0812">Transmembrane</keyword>
<feature type="transmembrane region" description="Helical" evidence="1">
    <location>
        <begin position="88"/>
        <end position="107"/>
    </location>
</feature>
<gene>
    <name evidence="3" type="ORF">ACFSGJ_16140</name>
</gene>
<dbReference type="RefSeq" id="WP_390264086.1">
    <property type="nucleotide sequence ID" value="NZ_JBHUGH010000012.1"/>
</dbReference>
<organism evidence="3 4">
    <name type="scientific">Halodurantibacterium flavum</name>
    <dbReference type="NCBI Taxonomy" id="1382802"/>
    <lineage>
        <taxon>Bacteria</taxon>
        <taxon>Pseudomonadati</taxon>
        <taxon>Pseudomonadota</taxon>
        <taxon>Alphaproteobacteria</taxon>
        <taxon>Rhodobacterales</taxon>
        <taxon>Paracoccaceae</taxon>
        <taxon>Halodurantibacterium</taxon>
    </lineage>
</organism>
<name>A0ABW4SAA9_9RHOB</name>
<evidence type="ECO:0000313" key="3">
    <source>
        <dbReference type="EMBL" id="MFD1913744.1"/>
    </source>
</evidence>
<keyword evidence="1" id="KW-1133">Transmembrane helix</keyword>
<evidence type="ECO:0000256" key="2">
    <source>
        <dbReference type="SAM" id="SignalP"/>
    </source>
</evidence>
<feature type="transmembrane region" description="Helical" evidence="1">
    <location>
        <begin position="141"/>
        <end position="163"/>
    </location>
</feature>
<comment type="caution">
    <text evidence="3">The sequence shown here is derived from an EMBL/GenBank/DDBJ whole genome shotgun (WGS) entry which is preliminary data.</text>
</comment>
<keyword evidence="1" id="KW-0472">Membrane</keyword>
<feature type="transmembrane region" description="Helical" evidence="1">
    <location>
        <begin position="38"/>
        <end position="55"/>
    </location>
</feature>
<dbReference type="InterPro" id="IPR007038">
    <property type="entry name" value="HupE_UreJ"/>
</dbReference>
<dbReference type="PIRSF" id="PIRSF016919">
    <property type="entry name" value="HupE_UreJ"/>
    <property type="match status" value="1"/>
</dbReference>
<accession>A0ABW4SAA9</accession>
<sequence>MKRLFLSAILTAAASPLWAHPGHDHADAGFGAGFSHPLHGADHILAMVAVGLWAASVGGRALWALPAAFVGAMVMGFGVALGGMTLPLVEPMILGSVIVLGLALALAMRLSLAASAAIVALFGVFHGFAHGQEMGAGGAAAFGAGFALATAMLHAGGVALGATLVRELEGRRGRLIMRGLGAGAVLGGVVLALG</sequence>
<dbReference type="EMBL" id="JBHUGH010000012">
    <property type="protein sequence ID" value="MFD1913744.1"/>
    <property type="molecule type" value="Genomic_DNA"/>
</dbReference>
<feature type="signal peptide" evidence="2">
    <location>
        <begin position="1"/>
        <end position="19"/>
    </location>
</feature>
<dbReference type="Proteomes" id="UP001597353">
    <property type="component" value="Unassembled WGS sequence"/>
</dbReference>
<keyword evidence="4" id="KW-1185">Reference proteome</keyword>
<protein>
    <submittedName>
        <fullName evidence="3">HupE/UreJ family protein</fullName>
    </submittedName>
</protein>
<feature type="transmembrane region" description="Helical" evidence="1">
    <location>
        <begin position="62"/>
        <end position="82"/>
    </location>
</feature>
<reference evidence="4" key="1">
    <citation type="journal article" date="2019" name="Int. J. Syst. Evol. Microbiol.">
        <title>The Global Catalogue of Microorganisms (GCM) 10K type strain sequencing project: providing services to taxonomists for standard genome sequencing and annotation.</title>
        <authorList>
            <consortium name="The Broad Institute Genomics Platform"/>
            <consortium name="The Broad Institute Genome Sequencing Center for Infectious Disease"/>
            <person name="Wu L."/>
            <person name="Ma J."/>
        </authorList>
    </citation>
    <scope>NUCLEOTIDE SEQUENCE [LARGE SCALE GENOMIC DNA]</scope>
    <source>
        <strain evidence="4">CGMCC 4.7242</strain>
    </source>
</reference>
<evidence type="ECO:0000313" key="4">
    <source>
        <dbReference type="Proteomes" id="UP001597353"/>
    </source>
</evidence>
<evidence type="ECO:0000256" key="1">
    <source>
        <dbReference type="SAM" id="Phobius"/>
    </source>
</evidence>
<feature type="chain" id="PRO_5045458345" evidence="2">
    <location>
        <begin position="20"/>
        <end position="194"/>
    </location>
</feature>
<feature type="transmembrane region" description="Helical" evidence="1">
    <location>
        <begin position="175"/>
        <end position="193"/>
    </location>
</feature>
<proteinExistence type="predicted"/>
<dbReference type="Pfam" id="PF04955">
    <property type="entry name" value="HupE_UreJ"/>
    <property type="match status" value="1"/>
</dbReference>
<keyword evidence="2" id="KW-0732">Signal</keyword>